<dbReference type="PANTHER" id="PTHR31233:SF6">
    <property type="entry name" value="PROTEIN BICAUDAL D"/>
    <property type="match status" value="1"/>
</dbReference>
<dbReference type="WBParaSite" id="MBELARI_LOCUS4518">
    <property type="protein sequence ID" value="MBELARI_LOCUS4518"/>
    <property type="gene ID" value="MBELARI_LOCUS4518"/>
</dbReference>
<dbReference type="Gene3D" id="6.10.250.2470">
    <property type="match status" value="1"/>
</dbReference>
<protein>
    <submittedName>
        <fullName evidence="6">Uncharacterized protein</fullName>
    </submittedName>
</protein>
<evidence type="ECO:0000256" key="1">
    <source>
        <dbReference type="ARBA" id="ARBA00010061"/>
    </source>
</evidence>
<feature type="region of interest" description="Disordered" evidence="4">
    <location>
        <begin position="592"/>
        <end position="639"/>
    </location>
</feature>
<evidence type="ECO:0000313" key="5">
    <source>
        <dbReference type="Proteomes" id="UP000887575"/>
    </source>
</evidence>
<keyword evidence="2 3" id="KW-0175">Coiled coil</keyword>
<feature type="coiled-coil region" evidence="3">
    <location>
        <begin position="5"/>
        <end position="160"/>
    </location>
</feature>
<reference evidence="6" key="1">
    <citation type="submission" date="2024-02" db="UniProtKB">
        <authorList>
            <consortium name="WormBaseParasite"/>
        </authorList>
    </citation>
    <scope>IDENTIFICATION</scope>
</reference>
<keyword evidence="5" id="KW-1185">Reference proteome</keyword>
<dbReference type="GO" id="GO:0070507">
    <property type="term" value="P:regulation of microtubule cytoskeleton organization"/>
    <property type="evidence" value="ECO:0007669"/>
    <property type="project" value="TreeGrafter"/>
</dbReference>
<dbReference type="GO" id="GO:0072393">
    <property type="term" value="P:microtubule anchoring at microtubule organizing center"/>
    <property type="evidence" value="ECO:0007669"/>
    <property type="project" value="TreeGrafter"/>
</dbReference>
<feature type="coiled-coil region" evidence="3">
    <location>
        <begin position="494"/>
        <end position="570"/>
    </location>
</feature>
<dbReference type="GO" id="GO:0005794">
    <property type="term" value="C:Golgi apparatus"/>
    <property type="evidence" value="ECO:0007669"/>
    <property type="project" value="TreeGrafter"/>
</dbReference>
<dbReference type="GO" id="GO:0034452">
    <property type="term" value="F:dynactin binding"/>
    <property type="evidence" value="ECO:0007669"/>
    <property type="project" value="TreeGrafter"/>
</dbReference>
<sequence>MGTELDDLRAEAIRLEAELEKTRDLNRQAAAAGLQLLTEKEELTSKVNVLQQELETAKHEIDVLAKTLEEFQSKHKAAAKSDLLNEEALLAETSAKEREYQERINTLEDEYRQKTKAALEENEKLKAIAVNQMEEALLTAQQEREQRLAMKRELEAAKNAEHMSSLNDLMLGFQRMGNDGGNEDEQFNQPAAGGDLFSELQGSTDSRVKELETMKDRLEEEVKTAEKTTVELVKALSQKLNLTQIQELDFKHARQQKEIVLERLDTLLKQGAGPDADKKTQALKGDLRSLLLLAGERNAQLAAAQDMMISISDSLYQFYHQLAQSAGIPNDRQVVDIMKRLRQLAKENAEQVPHVSLADEGLESGTETDQGGRTSIPFNAARSVLNPSFIREVDGKLGNKVAQIVQEGDLRQRIVHDERAPIVETSESVAKIVAAVKRIAEQTMNTRVEASGQETEEVLLQNIKLRSLLSTKRDQISTLRTVLKSNKITAETALNSLREKYESEKRLSHDLMEKQRRELKQLKEDAATFAAHRACFTARCEELQAQVDELKAENKAIDEEKKTLNQLLRMAIQQKLALTQRLEDVEVDRDRANFGRQQRAQRQPPLRGEAPRAVRYPGGSGGGAGGISRGGLKRDHPAV</sequence>
<evidence type="ECO:0000256" key="3">
    <source>
        <dbReference type="SAM" id="Coils"/>
    </source>
</evidence>
<feature type="compositionally biased region" description="Polar residues" evidence="4">
    <location>
        <begin position="365"/>
        <end position="375"/>
    </location>
</feature>
<proteinExistence type="inferred from homology"/>
<comment type="similarity">
    <text evidence="1">Belongs to the BicD family.</text>
</comment>
<dbReference type="PANTHER" id="PTHR31233">
    <property type="entry name" value="BICAUDAL D FAMILY MEMBER"/>
    <property type="match status" value="1"/>
</dbReference>
<dbReference type="Pfam" id="PF09730">
    <property type="entry name" value="BicD"/>
    <property type="match status" value="1"/>
</dbReference>
<feature type="region of interest" description="Disordered" evidence="4">
    <location>
        <begin position="349"/>
        <end position="375"/>
    </location>
</feature>
<evidence type="ECO:0000256" key="4">
    <source>
        <dbReference type="SAM" id="MobiDB-lite"/>
    </source>
</evidence>
<evidence type="ECO:0000256" key="2">
    <source>
        <dbReference type="ARBA" id="ARBA00023054"/>
    </source>
</evidence>
<accession>A0AAF3J9B9</accession>
<dbReference type="InterPro" id="IPR018477">
    <property type="entry name" value="BICD"/>
</dbReference>
<name>A0AAF3J9B9_9BILA</name>
<dbReference type="GO" id="GO:0070840">
    <property type="term" value="F:dynein complex binding"/>
    <property type="evidence" value="ECO:0007669"/>
    <property type="project" value="InterPro"/>
</dbReference>
<feature type="region of interest" description="Disordered" evidence="4">
    <location>
        <begin position="180"/>
        <end position="207"/>
    </location>
</feature>
<organism evidence="5 6">
    <name type="scientific">Mesorhabditis belari</name>
    <dbReference type="NCBI Taxonomy" id="2138241"/>
    <lineage>
        <taxon>Eukaryota</taxon>
        <taxon>Metazoa</taxon>
        <taxon>Ecdysozoa</taxon>
        <taxon>Nematoda</taxon>
        <taxon>Chromadorea</taxon>
        <taxon>Rhabditida</taxon>
        <taxon>Rhabditina</taxon>
        <taxon>Rhabditomorpha</taxon>
        <taxon>Rhabditoidea</taxon>
        <taxon>Rhabditidae</taxon>
        <taxon>Mesorhabditinae</taxon>
        <taxon>Mesorhabditis</taxon>
    </lineage>
</organism>
<feature type="compositionally biased region" description="Gly residues" evidence="4">
    <location>
        <begin position="618"/>
        <end position="629"/>
    </location>
</feature>
<dbReference type="Proteomes" id="UP000887575">
    <property type="component" value="Unassembled WGS sequence"/>
</dbReference>
<feature type="compositionally biased region" description="Low complexity" evidence="4">
    <location>
        <begin position="596"/>
        <end position="607"/>
    </location>
</feature>
<dbReference type="AlphaFoldDB" id="A0AAF3J9B9"/>
<feature type="coiled-coil region" evidence="3">
    <location>
        <begin position="208"/>
        <end position="235"/>
    </location>
</feature>
<dbReference type="GO" id="GO:0005829">
    <property type="term" value="C:cytosol"/>
    <property type="evidence" value="ECO:0007669"/>
    <property type="project" value="TreeGrafter"/>
</dbReference>
<evidence type="ECO:0000313" key="6">
    <source>
        <dbReference type="WBParaSite" id="MBELARI_LOCUS4518"/>
    </source>
</evidence>
<dbReference type="GO" id="GO:0008093">
    <property type="term" value="F:cytoskeletal anchor activity"/>
    <property type="evidence" value="ECO:0007669"/>
    <property type="project" value="InterPro"/>
</dbReference>